<reference evidence="2 3" key="1">
    <citation type="submission" date="2014-04" db="EMBL/GenBank/DDBJ databases">
        <authorList>
            <consortium name="DOE Joint Genome Institute"/>
            <person name="Kuo A."/>
            <person name="Kohler A."/>
            <person name="Nagy L.G."/>
            <person name="Floudas D."/>
            <person name="Copeland A."/>
            <person name="Barry K.W."/>
            <person name="Cichocki N."/>
            <person name="Veneault-Fourrey C."/>
            <person name="LaButti K."/>
            <person name="Lindquist E.A."/>
            <person name="Lipzen A."/>
            <person name="Lundell T."/>
            <person name="Morin E."/>
            <person name="Murat C."/>
            <person name="Sun H."/>
            <person name="Tunlid A."/>
            <person name="Henrissat B."/>
            <person name="Grigoriev I.V."/>
            <person name="Hibbett D.S."/>
            <person name="Martin F."/>
            <person name="Nordberg H.P."/>
            <person name="Cantor M.N."/>
            <person name="Hua S.X."/>
        </authorList>
    </citation>
    <scope>NUCLEOTIDE SEQUENCE [LARGE SCALE GENOMIC DNA]</scope>
    <source>
        <strain evidence="2 3">LaAM-08-1</strain>
    </source>
</reference>
<evidence type="ECO:0000313" key="2">
    <source>
        <dbReference type="EMBL" id="KIK05914.1"/>
    </source>
</evidence>
<proteinExistence type="predicted"/>
<dbReference type="HOGENOM" id="CLU_370477_0_0_1"/>
<keyword evidence="3" id="KW-1185">Reference proteome</keyword>
<feature type="region of interest" description="Disordered" evidence="1">
    <location>
        <begin position="325"/>
        <end position="352"/>
    </location>
</feature>
<gene>
    <name evidence="2" type="ORF">K443DRAFT_90481</name>
</gene>
<feature type="region of interest" description="Disordered" evidence="1">
    <location>
        <begin position="275"/>
        <end position="300"/>
    </location>
</feature>
<accession>A0A0C9XWF7</accession>
<evidence type="ECO:0000313" key="3">
    <source>
        <dbReference type="Proteomes" id="UP000054477"/>
    </source>
</evidence>
<name>A0A0C9XWF7_9AGAR</name>
<dbReference type="EMBL" id="KN838556">
    <property type="protein sequence ID" value="KIK05914.1"/>
    <property type="molecule type" value="Genomic_DNA"/>
</dbReference>
<dbReference type="OrthoDB" id="10351139at2759"/>
<feature type="region of interest" description="Disordered" evidence="1">
    <location>
        <begin position="703"/>
        <end position="752"/>
    </location>
</feature>
<reference evidence="3" key="2">
    <citation type="submission" date="2015-01" db="EMBL/GenBank/DDBJ databases">
        <title>Evolutionary Origins and Diversification of the Mycorrhizal Mutualists.</title>
        <authorList>
            <consortium name="DOE Joint Genome Institute"/>
            <consortium name="Mycorrhizal Genomics Consortium"/>
            <person name="Kohler A."/>
            <person name="Kuo A."/>
            <person name="Nagy L.G."/>
            <person name="Floudas D."/>
            <person name="Copeland A."/>
            <person name="Barry K.W."/>
            <person name="Cichocki N."/>
            <person name="Veneault-Fourrey C."/>
            <person name="LaButti K."/>
            <person name="Lindquist E.A."/>
            <person name="Lipzen A."/>
            <person name="Lundell T."/>
            <person name="Morin E."/>
            <person name="Murat C."/>
            <person name="Riley R."/>
            <person name="Ohm R."/>
            <person name="Sun H."/>
            <person name="Tunlid A."/>
            <person name="Henrissat B."/>
            <person name="Grigoriev I.V."/>
            <person name="Hibbett D.S."/>
            <person name="Martin F."/>
        </authorList>
    </citation>
    <scope>NUCLEOTIDE SEQUENCE [LARGE SCALE GENOMIC DNA]</scope>
    <source>
        <strain evidence="3">LaAM-08-1</strain>
    </source>
</reference>
<feature type="compositionally biased region" description="Acidic residues" evidence="1">
    <location>
        <begin position="733"/>
        <end position="744"/>
    </location>
</feature>
<feature type="region of interest" description="Disordered" evidence="1">
    <location>
        <begin position="530"/>
        <end position="550"/>
    </location>
</feature>
<sequence>MSSLHVVATAIVQFFLIAWGWICNSIRNLAQFFKPFAILPQFAHVSFREPAHAQDRVLERAHQVAVSVPCGSPKDPILPMHTITQGQNSQIRGLQQPTNAIWNPYLPANLTTTPAVHSPSFTSKDLGDSQPSVICYPEPTYSPNLRRPSMRNFQAITSRDAEHLQKLDSVISPSLQDPTSTKVVVTGSTPVELPSTPTRATLVVASSTQEDHPSLYDCENTLQQVTKSFIEADALRISETQVSSADFNEHSRSNLTATSIKKKRRAVLAMPMPEFEASTDSPFRNNTTLKDPTASSALTTADSHDDSFLDVDAIIALAGTLCDPTSSSSSGSSDVAQSSTLQVDPTTPSQASRNTVIETANIAATLIPSQIRRNNYLAIEDDLEPSNSPEVTLPPLPQPLNSVGFDHLQQYHEEESALAYLQHSVQNSPRSTHVRASLETIREEDEEPSFYDDILATPSPPSHHESTFPDNRQVILQDSMYETPTTEPERKKRRFSLVDVRPRSKVVTQKKKRRSAPSILGLGWFNKTTSLPLRQEREPSPKTEPVPPLRPLLLPMQLAMRGFSTPLKHDHPSTASTHITKRRSWFKNLTSQHSPPSWHVSPPILNLIPATPPLNDKPNATIEDPTISNCAPLSIDPKFLYPADPSSVFEPDETIYTTEISSPTIAEPTLIESESDGVAENRRSKSLAELIALIDSYDFETGRMKEDSCEPGDLSSSEAQLDWAATSSSSSSSDDESYFDESEDSMSVGVAM</sequence>
<protein>
    <submittedName>
        <fullName evidence="2">Uncharacterized protein</fullName>
    </submittedName>
</protein>
<dbReference type="Proteomes" id="UP000054477">
    <property type="component" value="Unassembled WGS sequence"/>
</dbReference>
<evidence type="ECO:0000256" key="1">
    <source>
        <dbReference type="SAM" id="MobiDB-lite"/>
    </source>
</evidence>
<organism evidence="2 3">
    <name type="scientific">Laccaria amethystina LaAM-08-1</name>
    <dbReference type="NCBI Taxonomy" id="1095629"/>
    <lineage>
        <taxon>Eukaryota</taxon>
        <taxon>Fungi</taxon>
        <taxon>Dikarya</taxon>
        <taxon>Basidiomycota</taxon>
        <taxon>Agaricomycotina</taxon>
        <taxon>Agaricomycetes</taxon>
        <taxon>Agaricomycetidae</taxon>
        <taxon>Agaricales</taxon>
        <taxon>Agaricineae</taxon>
        <taxon>Hydnangiaceae</taxon>
        <taxon>Laccaria</taxon>
    </lineage>
</organism>
<feature type="compositionally biased region" description="Low complexity" evidence="1">
    <location>
        <begin position="326"/>
        <end position="339"/>
    </location>
</feature>
<feature type="compositionally biased region" description="Polar residues" evidence="1">
    <location>
        <begin position="278"/>
        <end position="300"/>
    </location>
</feature>
<feature type="compositionally biased region" description="Polar residues" evidence="1">
    <location>
        <begin position="340"/>
        <end position="352"/>
    </location>
</feature>
<dbReference type="AlphaFoldDB" id="A0A0C9XWF7"/>